<feature type="compositionally biased region" description="Basic and acidic residues" evidence="1">
    <location>
        <begin position="1261"/>
        <end position="1306"/>
    </location>
</feature>
<feature type="region of interest" description="Disordered" evidence="1">
    <location>
        <begin position="664"/>
        <end position="707"/>
    </location>
</feature>
<feature type="compositionally biased region" description="Polar residues" evidence="1">
    <location>
        <begin position="123"/>
        <end position="137"/>
    </location>
</feature>
<dbReference type="PANTHER" id="PTHR28093:SF1">
    <property type="entry name" value="MORPHOGENESIS-RELATED PROTEIN MSB1"/>
    <property type="match status" value="1"/>
</dbReference>
<feature type="region of interest" description="Disordered" evidence="1">
    <location>
        <begin position="1"/>
        <end position="69"/>
    </location>
</feature>
<keyword evidence="4" id="KW-1185">Reference proteome</keyword>
<evidence type="ECO:0000256" key="1">
    <source>
        <dbReference type="SAM" id="MobiDB-lite"/>
    </source>
</evidence>
<dbReference type="Proteomes" id="UP000249723">
    <property type="component" value="Unassembled WGS sequence"/>
</dbReference>
<feature type="region of interest" description="Disordered" evidence="1">
    <location>
        <begin position="1325"/>
        <end position="1372"/>
    </location>
</feature>
<feature type="compositionally biased region" description="Polar residues" evidence="1">
    <location>
        <begin position="27"/>
        <end position="39"/>
    </location>
</feature>
<dbReference type="InterPro" id="IPR012965">
    <property type="entry name" value="Msb1/Mug8_dom"/>
</dbReference>
<dbReference type="InterPro" id="IPR008936">
    <property type="entry name" value="Rho_GTPase_activation_prot"/>
</dbReference>
<feature type="region of interest" description="Disordered" evidence="1">
    <location>
        <begin position="1039"/>
        <end position="1214"/>
    </location>
</feature>
<feature type="region of interest" description="Disordered" evidence="1">
    <location>
        <begin position="121"/>
        <end position="163"/>
    </location>
</feature>
<evidence type="ECO:0000313" key="4">
    <source>
        <dbReference type="Proteomes" id="UP000249723"/>
    </source>
</evidence>
<feature type="compositionally biased region" description="Polar residues" evidence="1">
    <location>
        <begin position="851"/>
        <end position="867"/>
    </location>
</feature>
<evidence type="ECO:0000259" key="2">
    <source>
        <dbReference type="Pfam" id="PF08101"/>
    </source>
</evidence>
<protein>
    <submittedName>
        <fullName evidence="3">BZ3500_MvSof-1268-A1-R1_Chr12-3g04015 protein</fullName>
    </submittedName>
</protein>
<feature type="compositionally biased region" description="Low complexity" evidence="1">
    <location>
        <begin position="40"/>
        <end position="52"/>
    </location>
</feature>
<feature type="compositionally biased region" description="Polar residues" evidence="1">
    <location>
        <begin position="1204"/>
        <end position="1213"/>
    </location>
</feature>
<feature type="region of interest" description="Disordered" evidence="1">
    <location>
        <begin position="560"/>
        <end position="581"/>
    </location>
</feature>
<feature type="compositionally biased region" description="Low complexity" evidence="1">
    <location>
        <begin position="1357"/>
        <end position="1366"/>
    </location>
</feature>
<dbReference type="Pfam" id="PF08101">
    <property type="entry name" value="Msb1-Mug8_dom"/>
    <property type="match status" value="1"/>
</dbReference>
<feature type="region of interest" description="Disordered" evidence="1">
    <location>
        <begin position="1399"/>
        <end position="1562"/>
    </location>
</feature>
<feature type="region of interest" description="Disordered" evidence="1">
    <location>
        <begin position="996"/>
        <end position="1026"/>
    </location>
</feature>
<feature type="compositionally biased region" description="Low complexity" evidence="1">
    <location>
        <begin position="1110"/>
        <end position="1119"/>
    </location>
</feature>
<evidence type="ECO:0000313" key="3">
    <source>
        <dbReference type="EMBL" id="SCZ94640.1"/>
    </source>
</evidence>
<feature type="compositionally biased region" description="Low complexity" evidence="1">
    <location>
        <begin position="698"/>
        <end position="707"/>
    </location>
</feature>
<proteinExistence type="predicted"/>
<feature type="compositionally biased region" description="Polar residues" evidence="1">
    <location>
        <begin position="1170"/>
        <end position="1179"/>
    </location>
</feature>
<dbReference type="STRING" id="289078.A0A2X0LTC6"/>
<feature type="compositionally biased region" description="Polar residues" evidence="1">
    <location>
        <begin position="1227"/>
        <end position="1252"/>
    </location>
</feature>
<reference evidence="4" key="1">
    <citation type="submission" date="2016-10" db="EMBL/GenBank/DDBJ databases">
        <authorList>
            <person name="Jeantristanb JTB J.-T."/>
            <person name="Ricardo R."/>
        </authorList>
    </citation>
    <scope>NUCLEOTIDE SEQUENCE [LARGE SCALE GENOMIC DNA]</scope>
</reference>
<dbReference type="OrthoDB" id="2529979at2759"/>
<dbReference type="InterPro" id="IPR037508">
    <property type="entry name" value="Msb1/Mug8"/>
</dbReference>
<dbReference type="Gene3D" id="1.10.555.10">
    <property type="entry name" value="Rho GTPase activation protein"/>
    <property type="match status" value="1"/>
</dbReference>
<gene>
    <name evidence="3" type="ORF">BZ3500_MVSOF-1268-A1-R1_CHR12-3G04015</name>
</gene>
<feature type="region of interest" description="Disordered" evidence="1">
    <location>
        <begin position="604"/>
        <end position="636"/>
    </location>
</feature>
<dbReference type="SUPFAM" id="SSF48350">
    <property type="entry name" value="GTPase activation domain, GAP"/>
    <property type="match status" value="1"/>
</dbReference>
<name>A0A2X0LTC6_9BASI</name>
<organism evidence="3 4">
    <name type="scientific">Microbotryum saponariae</name>
    <dbReference type="NCBI Taxonomy" id="289078"/>
    <lineage>
        <taxon>Eukaryota</taxon>
        <taxon>Fungi</taxon>
        <taxon>Dikarya</taxon>
        <taxon>Basidiomycota</taxon>
        <taxon>Pucciniomycotina</taxon>
        <taxon>Microbotryomycetes</taxon>
        <taxon>Microbotryales</taxon>
        <taxon>Microbotryaceae</taxon>
        <taxon>Microbotryum</taxon>
    </lineage>
</organism>
<dbReference type="PANTHER" id="PTHR28093">
    <property type="entry name" value="MORPHOGENESIS-RELATED PROTEIN MSB1"/>
    <property type="match status" value="1"/>
</dbReference>
<feature type="compositionally biased region" description="Low complexity" evidence="1">
    <location>
        <begin position="836"/>
        <end position="850"/>
    </location>
</feature>
<accession>A0A2X0LTC6</accession>
<feature type="domain" description="Meiotically up-regulated protein Msb1/Mug8" evidence="2">
    <location>
        <begin position="308"/>
        <end position="452"/>
    </location>
</feature>
<dbReference type="EMBL" id="FMWP01000053">
    <property type="protein sequence ID" value="SCZ94640.1"/>
    <property type="molecule type" value="Genomic_DNA"/>
</dbReference>
<feature type="compositionally biased region" description="Basic and acidic residues" evidence="1">
    <location>
        <begin position="154"/>
        <end position="163"/>
    </location>
</feature>
<feature type="region of interest" description="Disordered" evidence="1">
    <location>
        <begin position="1226"/>
        <end position="1312"/>
    </location>
</feature>
<sequence>MVSFLARLTGAGGPSNNGSGDKDSGRKTPSSSPTKSIRANSNPSSSSSSSKSFIRLPRASTRHQTPAQTAAVLAVPGSPSLASANPLPPLDLPSVNLLEDDGTTIHQAALATGLPTSPLAPRISTSAAGVRSSTETTPWVKLDDSDENASERATLTEHDSHSDLQQRDLTLNVDDQKRLRRAMLTVEDVIVLLKECGVVIRERGLTTLGLFRPYRIGESRLKIDRLALLFYAFALDRSSVHRAADQPRNTNGLFRVGGGKTKGAKLDAFKEEIKYANVHDVVGVLKWGLRHLVYSTSFAGKPSPQPLAWYDNFMLASEVAKHPTTAFSTLLLPSLPPSSQDLLTALLEVMQAVAAFTELNAMSAHRLSRQLGIYLFGLAPRGKAWSDWSELYTTWQNAGNALEGCLRAYVRSQPDLPERLRELVEAYPSPPPRVVKSQLKSVIKVEIEVKAEVWSRVMAVEVNDQRTGLVVALGTGGGAGGRQALSTGGIKRRDPVDILVDAFEAMHDPKLDDVEQGTKDVWKMIIEEAKNDGEPIAILSDETRRVLGLIGLDRGSSTWSTLPLSDDARPQHGRQRSYSHGFESVSPLPRFDFSNLTTPVSGSFPNRSVTHLSPSQLSGAPNRFSNRPSTAPQQASRIVTPNWSEFASTGFSDTVPANEFGLVDLSEGTGDGLRAKTTGGKAKDSRSSMGQRTPVKASSPSRVHSSSTSIKPLRSLLNLSLTQIEDDFADVWLETLSDPGICSSWPSFLIAELQTDLVSSLETKIDHLLITEKLIELRPLSRTTNSSSSASIKGITRSVSVAESTLSKRWRRASQLFSGSGSGFGSGSGKDGGSTSGHSTPTAPSPVTSPRQSRISVGKKSMTSPQPETIVEQARGNSVDLKATAMLASGATTTTAAVVVVATSPEKEPAQSSMASVDPETTTTVGDQFRRVPEATGVPVKDTVEPTPPTIEEPTLTDTQVEPIVEAETVPPVLTPAPTIVVDEAPELSEDRAKVEVTSELQPEAEVVEPPAPAVSEDPTAVLPPSTADDSIIEALKKLGDAPNDENPVVPGLRAEEALAPHNGLNAVHGDQAGEQTEGPHSQSVEDLEAPVPHQRSNPAHDDLEGGQIGNQQGNPNPQSVSSLSAVHDGSVNPTHGDHTGQEIGVARPASVEGVDVAALSDRKAETVSKTEATTSLVSSVALPAEGPVVNEQSEMVEKEAGVDSSNPSSCGDSLSVLESEVMRVRTLSQASSSTIGATPSKDSSPGSTTSKRFLGGMSDMLRRKTSAEKAQAKLEKEEEKKTQRELRQLKDEEKLSNSNRNRETKVPTPVSSVRARVLELEAERAKAEASVESPIRRSISGSFPGMTRSESGGMASPLSSSPESPTLARRSLKMPSKIATLAEGASIATVAGDAAAVAVASGVSASPQPQESQHLAVKAPKTLDQLPSPLPSPTPVLEEECSTPLLATDPTPDSTAVFDHHPPQLDFGEVASPTSPSSMNVAPPTPIKGNDPFIADSNGTPRAKPPLFAGHKEPSLDVEPDLSILQPSPATTVEATTAEEVEQDSHSFDHPPASLPSSASDYSIAETATSFKTADSDAFFET</sequence>
<feature type="compositionally biased region" description="Gly residues" evidence="1">
    <location>
        <begin position="820"/>
        <end position="835"/>
    </location>
</feature>
<feature type="region of interest" description="Disordered" evidence="1">
    <location>
        <begin position="818"/>
        <end position="870"/>
    </location>
</feature>